<dbReference type="GO" id="GO:0008757">
    <property type="term" value="F:S-adenosylmethionine-dependent methyltransferase activity"/>
    <property type="evidence" value="ECO:0007669"/>
    <property type="project" value="InterPro"/>
</dbReference>
<reference evidence="5 6" key="1">
    <citation type="submission" date="2019-03" db="EMBL/GenBank/DDBJ databases">
        <title>Genomic Encyclopedia of Type Strains, Phase IV (KMG-IV): sequencing the most valuable type-strain genomes for metagenomic binning, comparative biology and taxonomic classification.</title>
        <authorList>
            <person name="Goeker M."/>
        </authorList>
    </citation>
    <scope>NUCLEOTIDE SEQUENCE [LARGE SCALE GENOMIC DNA]</scope>
    <source>
        <strain evidence="5 6">LX-B</strain>
    </source>
</reference>
<evidence type="ECO:0000256" key="1">
    <source>
        <dbReference type="ARBA" id="ARBA00008361"/>
    </source>
</evidence>
<feature type="domain" description="Methyltransferase type 11" evidence="4">
    <location>
        <begin position="43"/>
        <end position="135"/>
    </location>
</feature>
<dbReference type="InterPro" id="IPR013216">
    <property type="entry name" value="Methyltransf_11"/>
</dbReference>
<dbReference type="PANTHER" id="PTHR44942:SF4">
    <property type="entry name" value="METHYLTRANSFERASE TYPE 11 DOMAIN-CONTAINING PROTEIN"/>
    <property type="match status" value="1"/>
</dbReference>
<evidence type="ECO:0000313" key="5">
    <source>
        <dbReference type="EMBL" id="TCL71554.1"/>
    </source>
</evidence>
<evidence type="ECO:0000313" key="6">
    <source>
        <dbReference type="Proteomes" id="UP000295008"/>
    </source>
</evidence>
<protein>
    <submittedName>
        <fullName evidence="5">Methyltransferase family protein</fullName>
    </submittedName>
</protein>
<evidence type="ECO:0000256" key="2">
    <source>
        <dbReference type="ARBA" id="ARBA00022603"/>
    </source>
</evidence>
<keyword evidence="2 5" id="KW-0489">Methyltransferase</keyword>
<dbReference type="AlphaFoldDB" id="A0A4R1RYG7"/>
<dbReference type="InterPro" id="IPR051052">
    <property type="entry name" value="Diverse_substrate_MTase"/>
</dbReference>
<dbReference type="OrthoDB" id="9797252at2"/>
<keyword evidence="6" id="KW-1185">Reference proteome</keyword>
<dbReference type="CDD" id="cd02440">
    <property type="entry name" value="AdoMet_MTases"/>
    <property type="match status" value="1"/>
</dbReference>
<dbReference type="GO" id="GO:0032259">
    <property type="term" value="P:methylation"/>
    <property type="evidence" value="ECO:0007669"/>
    <property type="project" value="UniProtKB-KW"/>
</dbReference>
<accession>A0A4R1RYG7</accession>
<dbReference type="Gene3D" id="3.40.50.150">
    <property type="entry name" value="Vaccinia Virus protein VP39"/>
    <property type="match status" value="1"/>
</dbReference>
<organism evidence="5 6">
    <name type="scientific">Hydrogenispora ethanolica</name>
    <dbReference type="NCBI Taxonomy" id="1082276"/>
    <lineage>
        <taxon>Bacteria</taxon>
        <taxon>Bacillati</taxon>
        <taxon>Bacillota</taxon>
        <taxon>Hydrogenispora</taxon>
    </lineage>
</organism>
<dbReference type="InterPro" id="IPR029063">
    <property type="entry name" value="SAM-dependent_MTases_sf"/>
</dbReference>
<evidence type="ECO:0000259" key="4">
    <source>
        <dbReference type="Pfam" id="PF08241"/>
    </source>
</evidence>
<sequence>MNSKEKFTGKVAEYVKYRPGYPQEFIDYLFRDVGLDGTAVVADIGAGTGILTRQLGGRVRRIYAVEPNAAMRAACEAHCRDLENVVTVDGSAEDTTLPDHSVDFITVAQAFHWFDRDMAELEFRRILKPHGKVILVWNRRAADSELVQATDALFQRLCPDFGGFSNGLGTSPETFRDFFRNGSCEYRVFDNDRVLTLESYIGGNLSASYAPAAQDETRDFFVAALTELFHRYSRNGQLLLPNKTHCYIGEV</sequence>
<dbReference type="EMBL" id="SLUN01000007">
    <property type="protein sequence ID" value="TCL71554.1"/>
    <property type="molecule type" value="Genomic_DNA"/>
</dbReference>
<dbReference type="SUPFAM" id="SSF53335">
    <property type="entry name" value="S-adenosyl-L-methionine-dependent methyltransferases"/>
    <property type="match status" value="1"/>
</dbReference>
<dbReference type="PANTHER" id="PTHR44942">
    <property type="entry name" value="METHYLTRANSF_11 DOMAIN-CONTAINING PROTEIN"/>
    <property type="match status" value="1"/>
</dbReference>
<comment type="similarity">
    <text evidence="1">Belongs to the methyltransferase superfamily.</text>
</comment>
<evidence type="ECO:0000256" key="3">
    <source>
        <dbReference type="ARBA" id="ARBA00022679"/>
    </source>
</evidence>
<dbReference type="RefSeq" id="WP_132013703.1">
    <property type="nucleotide sequence ID" value="NZ_SLUN01000007.1"/>
</dbReference>
<dbReference type="Pfam" id="PF08241">
    <property type="entry name" value="Methyltransf_11"/>
    <property type="match status" value="1"/>
</dbReference>
<keyword evidence="3 5" id="KW-0808">Transferase</keyword>
<proteinExistence type="inferred from homology"/>
<gene>
    <name evidence="5" type="ORF">EDC14_100716</name>
</gene>
<dbReference type="Proteomes" id="UP000295008">
    <property type="component" value="Unassembled WGS sequence"/>
</dbReference>
<name>A0A4R1RYG7_HYDET</name>
<comment type="caution">
    <text evidence="5">The sequence shown here is derived from an EMBL/GenBank/DDBJ whole genome shotgun (WGS) entry which is preliminary data.</text>
</comment>